<evidence type="ECO:0000313" key="8">
    <source>
        <dbReference type="Proteomes" id="UP000315673"/>
    </source>
</evidence>
<dbReference type="Gene3D" id="3.40.140.10">
    <property type="entry name" value="Cytidine Deaminase, domain 2"/>
    <property type="match status" value="1"/>
</dbReference>
<dbReference type="SUPFAM" id="SSF102712">
    <property type="entry name" value="JAB1/MPN domain"/>
    <property type="match status" value="1"/>
</dbReference>
<proteinExistence type="predicted"/>
<evidence type="ECO:0000256" key="1">
    <source>
        <dbReference type="ARBA" id="ARBA00022670"/>
    </source>
</evidence>
<evidence type="ECO:0000256" key="5">
    <source>
        <dbReference type="ARBA" id="ARBA00023049"/>
    </source>
</evidence>
<dbReference type="InterPro" id="IPR001405">
    <property type="entry name" value="UPF0758"/>
</dbReference>
<dbReference type="PANTHER" id="PTHR30471:SF3">
    <property type="entry name" value="UPF0758 PROTEIN YEES-RELATED"/>
    <property type="match status" value="1"/>
</dbReference>
<reference evidence="7 8" key="1">
    <citation type="submission" date="2019-07" db="EMBL/GenBank/DDBJ databases">
        <title>Full genome sequence of Sphingomonas sp. 4R-6-7(HKS19).</title>
        <authorList>
            <person name="Im W.-T."/>
        </authorList>
    </citation>
    <scope>NUCLEOTIDE SEQUENCE [LARGE SCALE GENOMIC DNA]</scope>
    <source>
        <strain evidence="7 8">HKS19</strain>
    </source>
</reference>
<keyword evidence="4" id="KW-0862">Zinc</keyword>
<feature type="domain" description="MPN" evidence="6">
    <location>
        <begin position="36"/>
        <end position="160"/>
    </location>
</feature>
<protein>
    <submittedName>
        <fullName evidence="7">DNA repair protein</fullName>
    </submittedName>
</protein>
<keyword evidence="8" id="KW-1185">Reference proteome</keyword>
<gene>
    <name evidence="7" type="ORF">FPZ24_12475</name>
</gene>
<dbReference type="PROSITE" id="PS50249">
    <property type="entry name" value="MPN"/>
    <property type="match status" value="1"/>
</dbReference>
<keyword evidence="1" id="KW-0645">Protease</keyword>
<organism evidence="7 8">
    <name type="scientific">Sphingomonas panacisoli</name>
    <dbReference type="NCBI Taxonomy" id="1813879"/>
    <lineage>
        <taxon>Bacteria</taxon>
        <taxon>Pseudomonadati</taxon>
        <taxon>Pseudomonadota</taxon>
        <taxon>Alphaproteobacteria</taxon>
        <taxon>Sphingomonadales</taxon>
        <taxon>Sphingomonadaceae</taxon>
        <taxon>Sphingomonas</taxon>
    </lineage>
</organism>
<keyword evidence="2" id="KW-0479">Metal-binding</keyword>
<dbReference type="Pfam" id="PF04002">
    <property type="entry name" value="RadC"/>
    <property type="match status" value="1"/>
</dbReference>
<dbReference type="EMBL" id="CP042306">
    <property type="protein sequence ID" value="QDZ08197.1"/>
    <property type="molecule type" value="Genomic_DNA"/>
</dbReference>
<evidence type="ECO:0000259" key="6">
    <source>
        <dbReference type="PROSITE" id="PS50249"/>
    </source>
</evidence>
<dbReference type="KEGG" id="spai:FPZ24_12475"/>
<evidence type="ECO:0000313" key="7">
    <source>
        <dbReference type="EMBL" id="QDZ08197.1"/>
    </source>
</evidence>
<dbReference type="AlphaFoldDB" id="A0A5B8LIU5"/>
<keyword evidence="3" id="KW-0378">Hydrolase</keyword>
<dbReference type="Proteomes" id="UP000315673">
    <property type="component" value="Chromosome"/>
</dbReference>
<dbReference type="InterPro" id="IPR037518">
    <property type="entry name" value="MPN"/>
</dbReference>
<dbReference type="PANTHER" id="PTHR30471">
    <property type="entry name" value="DNA REPAIR PROTEIN RADC"/>
    <property type="match status" value="1"/>
</dbReference>
<dbReference type="GO" id="GO:0006508">
    <property type="term" value="P:proteolysis"/>
    <property type="evidence" value="ECO:0007669"/>
    <property type="project" value="UniProtKB-KW"/>
</dbReference>
<evidence type="ECO:0000256" key="3">
    <source>
        <dbReference type="ARBA" id="ARBA00022801"/>
    </source>
</evidence>
<keyword evidence="5" id="KW-0482">Metalloprotease</keyword>
<dbReference type="OrthoDB" id="152963at2"/>
<name>A0A5B8LIU5_9SPHN</name>
<evidence type="ECO:0000256" key="4">
    <source>
        <dbReference type="ARBA" id="ARBA00022833"/>
    </source>
</evidence>
<dbReference type="GO" id="GO:0046872">
    <property type="term" value="F:metal ion binding"/>
    <property type="evidence" value="ECO:0007669"/>
    <property type="project" value="UniProtKB-KW"/>
</dbReference>
<dbReference type="GO" id="GO:0008237">
    <property type="term" value="F:metallopeptidase activity"/>
    <property type="evidence" value="ECO:0007669"/>
    <property type="project" value="UniProtKB-KW"/>
</dbReference>
<sequence>MGRQAERNHPWWISHGLVASPHPRTIDPVPASPPPPETEPRDRDWACRLFAGIADEQSEVMALVYFDPDWRYLGMRHCASGDSGCVAVPIREIARDVLTLDVRLVLMAHNHPGGDHRPSKDDLAVTSRLSRTLDAIGVRLVDHLIVGRNGCTSLRDEGYL</sequence>
<evidence type="ECO:0000256" key="2">
    <source>
        <dbReference type="ARBA" id="ARBA00022723"/>
    </source>
</evidence>
<accession>A0A5B8LIU5</accession>
<dbReference type="InterPro" id="IPR025657">
    <property type="entry name" value="RadC_JAB"/>
</dbReference>